<evidence type="ECO:0000313" key="2">
    <source>
        <dbReference type="Proteomes" id="UP000828048"/>
    </source>
</evidence>
<comment type="caution">
    <text evidence="1">The sequence shown here is derived from an EMBL/GenBank/DDBJ whole genome shotgun (WGS) entry which is preliminary data.</text>
</comment>
<dbReference type="Proteomes" id="UP000828048">
    <property type="component" value="Chromosome 2"/>
</dbReference>
<accession>A0ACB7X6J0</accession>
<proteinExistence type="predicted"/>
<dbReference type="EMBL" id="CM037152">
    <property type="protein sequence ID" value="KAH7836331.1"/>
    <property type="molecule type" value="Genomic_DNA"/>
</dbReference>
<reference evidence="1 2" key="1">
    <citation type="journal article" date="2021" name="Hortic Res">
        <title>High-quality reference genome and annotation aids understanding of berry development for evergreen blueberry (Vaccinium darrowii).</title>
        <authorList>
            <person name="Yu J."/>
            <person name="Hulse-Kemp A.M."/>
            <person name="Babiker E."/>
            <person name="Staton M."/>
        </authorList>
    </citation>
    <scope>NUCLEOTIDE SEQUENCE [LARGE SCALE GENOMIC DNA]</scope>
    <source>
        <strain evidence="2">cv. NJ 8807/NJ 8810</strain>
        <tissue evidence="1">Young leaf</tissue>
    </source>
</reference>
<evidence type="ECO:0000313" key="1">
    <source>
        <dbReference type="EMBL" id="KAH7836331.1"/>
    </source>
</evidence>
<name>A0ACB7X6J0_9ERIC</name>
<sequence length="185" mass="18176">MAINTSTAPLILSLLLTLSLAATAAHHAAAPPPADCSTVILNLADCLSYVTEGSTVTKPEGKCCSGLKTVLKSNPECLCEGFKNSAQLGVTLNVTKALDLPSACHVSAPSVSNCGLSLVPGAAPAIAPIGAVSPSSIASPPTTSVVGANELAPAPAPVTTSDSTGLAISVGSLLVALLVSMLSFS</sequence>
<keyword evidence="2" id="KW-1185">Reference proteome</keyword>
<gene>
    <name evidence="1" type="ORF">Vadar_034764</name>
</gene>
<organism evidence="1 2">
    <name type="scientific">Vaccinium darrowii</name>
    <dbReference type="NCBI Taxonomy" id="229202"/>
    <lineage>
        <taxon>Eukaryota</taxon>
        <taxon>Viridiplantae</taxon>
        <taxon>Streptophyta</taxon>
        <taxon>Embryophyta</taxon>
        <taxon>Tracheophyta</taxon>
        <taxon>Spermatophyta</taxon>
        <taxon>Magnoliopsida</taxon>
        <taxon>eudicotyledons</taxon>
        <taxon>Gunneridae</taxon>
        <taxon>Pentapetalae</taxon>
        <taxon>asterids</taxon>
        <taxon>Ericales</taxon>
        <taxon>Ericaceae</taxon>
        <taxon>Vaccinioideae</taxon>
        <taxon>Vaccinieae</taxon>
        <taxon>Vaccinium</taxon>
    </lineage>
</organism>
<protein>
    <submittedName>
        <fullName evidence="1">Uncharacterized protein</fullName>
    </submittedName>
</protein>